<feature type="region of interest" description="Disordered" evidence="1">
    <location>
        <begin position="1314"/>
        <end position="1391"/>
    </location>
</feature>
<accession>A0AA97P8Z6</accession>
<dbReference type="InterPro" id="IPR057214">
    <property type="entry name" value="DUF7892"/>
</dbReference>
<evidence type="ECO:0000256" key="1">
    <source>
        <dbReference type="SAM" id="MobiDB-lite"/>
    </source>
</evidence>
<feature type="compositionally biased region" description="Basic and acidic residues" evidence="1">
    <location>
        <begin position="1368"/>
        <end position="1382"/>
    </location>
</feature>
<reference evidence="3" key="1">
    <citation type="journal article" date="2012" name="PLoS Genet.">
        <title>Comparative analysis of the genomes of two field isolates of the rice blast fungus Magnaporthe oryzae.</title>
        <authorList>
            <person name="Xue M."/>
            <person name="Yang J."/>
            <person name="Li Z."/>
            <person name="Hu S."/>
            <person name="Yao N."/>
            <person name="Dean R.A."/>
            <person name="Zhao W."/>
            <person name="Shen M."/>
            <person name="Zhang H."/>
            <person name="Li C."/>
            <person name="Liu L."/>
            <person name="Cao L."/>
            <person name="Xu X."/>
            <person name="Xing Y."/>
            <person name="Hsiang T."/>
            <person name="Zhang Z."/>
            <person name="Xu J.R."/>
            <person name="Peng Y.L."/>
        </authorList>
    </citation>
    <scope>NUCLEOTIDE SEQUENCE</scope>
    <source>
        <strain evidence="3">Y34</strain>
    </source>
</reference>
<dbReference type="SUPFAM" id="SSF81383">
    <property type="entry name" value="F-box domain"/>
    <property type="match status" value="1"/>
</dbReference>
<evidence type="ECO:0000259" key="2">
    <source>
        <dbReference type="Pfam" id="PF25422"/>
    </source>
</evidence>
<dbReference type="Proteomes" id="UP000011086">
    <property type="component" value="Unassembled WGS sequence"/>
</dbReference>
<feature type="compositionally biased region" description="Basic and acidic residues" evidence="1">
    <location>
        <begin position="1327"/>
        <end position="1336"/>
    </location>
</feature>
<organism evidence="3">
    <name type="scientific">Pyricularia oryzae (strain Y34)</name>
    <name type="common">Rice blast fungus</name>
    <name type="synonym">Magnaporthe oryzae</name>
    <dbReference type="NCBI Taxonomy" id="1143189"/>
    <lineage>
        <taxon>Eukaryota</taxon>
        <taxon>Fungi</taxon>
        <taxon>Dikarya</taxon>
        <taxon>Ascomycota</taxon>
        <taxon>Pezizomycotina</taxon>
        <taxon>Sordariomycetes</taxon>
        <taxon>Sordariomycetidae</taxon>
        <taxon>Magnaporthales</taxon>
        <taxon>Pyriculariaceae</taxon>
        <taxon>Pyricularia</taxon>
    </lineage>
</organism>
<sequence>MHDSTASSGSSLGPEGFATSAARDAPTTVTASPEKISLDSDDTDEMGSNSSIYRDGPDSTATDASFHSKSDHSIPESLSAASDERTSEPHRQLDNPQDPQEQPSRKRKTDDRQGDGEPKPDDKAGAETAAERSKKVKLDSITGMPVPAVKQTLPLDRSLLPVEIWHYIFTFCPPKTLGNLMGVNKLFHSYLDPSLCTPSISRESPTTPGPAVVLKPDSLWKASRRAFWPCMPAPLKSMSELDMWKLACSSACHHCGKRAGDADHATAESSPGPGMDRVAVVWPFATRTCGPCLVKNSVKEIDLLLSSSTPSALMVAIPFVLLTDRLDAYSASMAERGQLPKEAQYTKLFWKECVDRLKNEFLEVKALGMATTEEWLKGLEGRGVELQQDSSRWENYASSGGIDRLRSKLYIGYELEAIENSNTSILNQPHISGSATTQPTVTSGASTGRPDSRGPPKTRLKFGLTKPCADIAVATGLASLPPRTNIGSKHERTREEVAELKAARRAEIERRAALLDPPIQPTLLVHIPSFQAATQIITPLDDSSWELLKPRLLAQRADAEQREREAALQATLQQELAERRRAADANKDDEVSDSDWDELQGPLRARISRYADDFIENNWDDGDKVSKDMCGEFAASVLLHVRKQFYADVAKDAAAARALGKKPIVDPPKGPFTQKLTLENMKWIFDVKIRPHTESLRKELFLCNGCDANFKYYGFEGVVQHYAAKHTGALSLGSIVVYWRAEWPEIPPFRPNPRAARQLHNQAQAQIAQQQKNGQMRHVYPPYQTGIASIPPQHGPAYPPPPPAAAPYAAPPYPETYQGGAQGPSYVSPSFGPGQQVYGPPAYQAPPMPYHPQYPGPPVPAGVYPPSGYGPAPPPIAPPQLTPQLPAGGYSHSHGPYQSNPGYGYGSGQPGPDRYRVQLEEMAKLSRELWNSTSSVKDLPGSARLQAIIYHMAKRFHAKFNEPAPLTMFIDGLSGNKDMRPVRNVNGLLCKLCHTGYVNPPPTEQDRKSFSMPQLVNHFQSRHVEPAIAMGEHAPVPEWTSDMILLPDLAGMQALRRSASSDKQKEKLLGESLPQIFETPVPPSNNSHLARESRWPSAYEPANSLQDASLDKRDVFYDSASLTTDSRAINGHANGNKFGAIGDGAPKSSHGTQAQQGQDGRNKKKKHSSKGNNSGSGTYRAADDWAPRPDTGGPRACDPIYGDEDSLHQGDKVRAMWAPARAKSVSRERPAPIGSEVGKGTIRPRGHTRQSMSLSRPSLPSKPPTKELIPSPIFRQQHHPPTTPAHQAPNAFEREGSDPLAALELYLDQERNRAAANMRQQPTTKPYVDDPRRDSDTFPGPQTQYRRYSSGRADERRRSRSPGPRFARYSDEAPPEHYRERSPPPPHVEPAYGHRAVVSQDLLPYDRVPPMASRDYYGTHEEERRSRPPVEYETYELIRARDAQGEYYIRRPVLRRGPEPGLYYAGTNARLPAAERPVYPESTYPTYDQPAGANHPPPVSRQSAHPMYDSRAPAPFVRQESVPHSRPDTGFAEEYDPRYPSAPPPPIGSGRPRYM</sequence>
<feature type="region of interest" description="Disordered" evidence="1">
    <location>
        <begin position="428"/>
        <end position="459"/>
    </location>
</feature>
<feature type="domain" description="DUF7892" evidence="2">
    <location>
        <begin position="913"/>
        <end position="1069"/>
    </location>
</feature>
<feature type="compositionally biased region" description="Basic and acidic residues" evidence="1">
    <location>
        <begin position="82"/>
        <end position="93"/>
    </location>
</feature>
<feature type="compositionally biased region" description="Basic and acidic residues" evidence="1">
    <location>
        <begin position="108"/>
        <end position="138"/>
    </location>
</feature>
<feature type="region of interest" description="Disordered" evidence="1">
    <location>
        <begin position="1"/>
        <end position="138"/>
    </location>
</feature>
<feature type="region of interest" description="Disordered" evidence="1">
    <location>
        <begin position="1126"/>
        <end position="1208"/>
    </location>
</feature>
<feature type="region of interest" description="Disordered" evidence="1">
    <location>
        <begin position="1220"/>
        <end position="1302"/>
    </location>
</feature>
<dbReference type="InterPro" id="IPR036047">
    <property type="entry name" value="F-box-like_dom_sf"/>
</dbReference>
<feature type="region of interest" description="Disordered" evidence="1">
    <location>
        <begin position="1480"/>
        <end position="1555"/>
    </location>
</feature>
<feature type="compositionally biased region" description="Polar residues" evidence="1">
    <location>
        <begin position="1"/>
        <end position="11"/>
    </location>
</feature>
<dbReference type="CDD" id="cd09917">
    <property type="entry name" value="F-box_SF"/>
    <property type="match status" value="1"/>
</dbReference>
<feature type="compositionally biased region" description="Polar residues" evidence="1">
    <location>
        <begin position="1149"/>
        <end position="1159"/>
    </location>
</feature>
<feature type="region of interest" description="Disordered" evidence="1">
    <location>
        <begin position="1071"/>
        <end position="1100"/>
    </location>
</feature>
<gene>
    <name evidence="3" type="ORF">OOU_Y34scaffold00095g18</name>
</gene>
<proteinExistence type="predicted"/>
<dbReference type="EMBL" id="JH793327">
    <property type="protein sequence ID" value="ELQ44173.1"/>
    <property type="molecule type" value="Genomic_DNA"/>
</dbReference>
<protein>
    <recommendedName>
        <fullName evidence="2">DUF7892 domain-containing protein</fullName>
    </recommendedName>
</protein>
<name>A0AA97P8Z6_PYRO3</name>
<evidence type="ECO:0000313" key="3">
    <source>
        <dbReference type="EMBL" id="ELQ44173.1"/>
    </source>
</evidence>
<dbReference type="Pfam" id="PF25422">
    <property type="entry name" value="DUF7892"/>
    <property type="match status" value="1"/>
</dbReference>
<feature type="compositionally biased region" description="Polar residues" evidence="1">
    <location>
        <begin position="428"/>
        <end position="446"/>
    </location>
</feature>